<dbReference type="PROSITE" id="PS50206">
    <property type="entry name" value="RHODANESE_3"/>
    <property type="match status" value="1"/>
</dbReference>
<dbReference type="InterPro" id="IPR001763">
    <property type="entry name" value="Rhodanese-like_dom"/>
</dbReference>
<reference evidence="3" key="1">
    <citation type="submission" date="2025-08" db="UniProtKB">
        <authorList>
            <consortium name="RefSeq"/>
        </authorList>
    </citation>
    <scope>IDENTIFICATION</scope>
</reference>
<sequence length="167" mass="18747">MAARLSLVCSVRLAGRCRWSTAGRCTGERRQRIGAWGSRNSLFCALSTAPGKTVSYEQLKDLLKSPKTVLVDVRERWEMKEYGSIPGALNIPLGEIVNALQMNPKDFEKKYNQTMPSKSDCVVFSCLAGVRSLKAFDSAVLLGYSRSQHYSGGFEDWIKHEMPEKRH</sequence>
<dbReference type="CTD" id="100130890"/>
<dbReference type="InParanoid" id="A0A6P7XE77"/>
<dbReference type="SMART" id="SM00450">
    <property type="entry name" value="RHOD"/>
    <property type="match status" value="1"/>
</dbReference>
<accession>A0A6P7XE77</accession>
<dbReference type="SUPFAM" id="SSF52821">
    <property type="entry name" value="Rhodanese/Cell cycle control phosphatase"/>
    <property type="match status" value="1"/>
</dbReference>
<dbReference type="OrthoDB" id="566238at2759"/>
<dbReference type="RefSeq" id="XP_030051516.1">
    <property type="nucleotide sequence ID" value="XM_030195656.1"/>
</dbReference>
<dbReference type="PANTHER" id="PTHR44086:SF10">
    <property type="entry name" value="THIOSULFATE SULFURTRANSFERASE_RHODANESE-LIKE DOMAIN-CONTAINING PROTEIN 3"/>
    <property type="match status" value="1"/>
</dbReference>
<dbReference type="Pfam" id="PF00581">
    <property type="entry name" value="Rhodanese"/>
    <property type="match status" value="1"/>
</dbReference>
<gene>
    <name evidence="3" type="primary">TSTD3</name>
</gene>
<dbReference type="GeneID" id="115465251"/>
<evidence type="ECO:0000313" key="3">
    <source>
        <dbReference type="RefSeq" id="XP_030051516.1"/>
    </source>
</evidence>
<dbReference type="InterPro" id="IPR036873">
    <property type="entry name" value="Rhodanese-like_dom_sf"/>
</dbReference>
<organism evidence="2 3">
    <name type="scientific">Microcaecilia unicolor</name>
    <dbReference type="NCBI Taxonomy" id="1415580"/>
    <lineage>
        <taxon>Eukaryota</taxon>
        <taxon>Metazoa</taxon>
        <taxon>Chordata</taxon>
        <taxon>Craniata</taxon>
        <taxon>Vertebrata</taxon>
        <taxon>Euteleostomi</taxon>
        <taxon>Amphibia</taxon>
        <taxon>Gymnophiona</taxon>
        <taxon>Siphonopidae</taxon>
        <taxon>Microcaecilia</taxon>
    </lineage>
</organism>
<evidence type="ECO:0000313" key="2">
    <source>
        <dbReference type="Proteomes" id="UP000515156"/>
    </source>
</evidence>
<dbReference type="PANTHER" id="PTHR44086">
    <property type="entry name" value="THIOSULFATE SULFURTRANSFERASE RDL2, MITOCHONDRIAL-RELATED"/>
    <property type="match status" value="1"/>
</dbReference>
<dbReference type="KEGG" id="muo:115465251"/>
<dbReference type="Gene3D" id="3.40.250.10">
    <property type="entry name" value="Rhodanese-like domain"/>
    <property type="match status" value="1"/>
</dbReference>
<protein>
    <submittedName>
        <fullName evidence="3">Thiosulfate sulfurtransferase/rhodanese-like domain-containing protein 3</fullName>
    </submittedName>
</protein>
<feature type="domain" description="Rhodanese" evidence="1">
    <location>
        <begin position="64"/>
        <end position="166"/>
    </location>
</feature>
<proteinExistence type="predicted"/>
<keyword evidence="2" id="KW-1185">Reference proteome</keyword>
<dbReference type="AlphaFoldDB" id="A0A6P7XE77"/>
<name>A0A6P7XE77_9AMPH</name>
<dbReference type="Proteomes" id="UP000515156">
    <property type="component" value="Chromosome 3"/>
</dbReference>
<evidence type="ECO:0000259" key="1">
    <source>
        <dbReference type="PROSITE" id="PS50206"/>
    </source>
</evidence>